<comment type="caution">
    <text evidence="9">The sequence shown here is derived from an EMBL/GenBank/DDBJ whole genome shotgun (WGS) entry which is preliminary data.</text>
</comment>
<keyword evidence="4" id="KW-0677">Repeat</keyword>
<evidence type="ECO:0000313" key="9">
    <source>
        <dbReference type="EMBL" id="GMM53089.1"/>
    </source>
</evidence>
<dbReference type="InterPro" id="IPR019775">
    <property type="entry name" value="WD40_repeat_CS"/>
</dbReference>
<accession>A0AAV5RRD5</accession>
<name>A0AAV5RRD5_STABA</name>
<dbReference type="CDD" id="cd00200">
    <property type="entry name" value="WD40"/>
    <property type="match status" value="1"/>
</dbReference>
<dbReference type="PROSITE" id="PS50082">
    <property type="entry name" value="WD_REPEATS_2"/>
    <property type="match status" value="5"/>
</dbReference>
<dbReference type="PANTHER" id="PTHR19855">
    <property type="entry name" value="WD40 REPEAT PROTEIN 12, 37"/>
    <property type="match status" value="1"/>
</dbReference>
<dbReference type="EMBL" id="BTGC01000008">
    <property type="protein sequence ID" value="GMM53089.1"/>
    <property type="molecule type" value="Genomic_DNA"/>
</dbReference>
<dbReference type="AlphaFoldDB" id="A0AAV5RRD5"/>
<organism evidence="9 10">
    <name type="scientific">Starmerella bacillaris</name>
    <name type="common">Yeast</name>
    <name type="synonym">Candida zemplinina</name>
    <dbReference type="NCBI Taxonomy" id="1247836"/>
    <lineage>
        <taxon>Eukaryota</taxon>
        <taxon>Fungi</taxon>
        <taxon>Dikarya</taxon>
        <taxon>Ascomycota</taxon>
        <taxon>Saccharomycotina</taxon>
        <taxon>Dipodascomycetes</taxon>
        <taxon>Dipodascales</taxon>
        <taxon>Trichomonascaceae</taxon>
        <taxon>Starmerella</taxon>
    </lineage>
</organism>
<comment type="subcellular location">
    <subcellularLocation>
        <location evidence="6">Nucleus</location>
        <location evidence="6">Nucleolus</location>
    </subcellularLocation>
    <subcellularLocation>
        <location evidence="6">Nucleus</location>
        <location evidence="6">Nucleoplasm</location>
    </subcellularLocation>
</comment>
<dbReference type="SMART" id="SM00320">
    <property type="entry name" value="WD40"/>
    <property type="match status" value="6"/>
</dbReference>
<dbReference type="PANTHER" id="PTHR19855:SF11">
    <property type="entry name" value="RIBOSOME BIOGENESIS PROTEIN WDR12"/>
    <property type="match status" value="1"/>
</dbReference>
<dbReference type="GO" id="GO:0030687">
    <property type="term" value="C:preribosome, large subunit precursor"/>
    <property type="evidence" value="ECO:0007669"/>
    <property type="project" value="UniProtKB-UniRule"/>
</dbReference>
<evidence type="ECO:0000256" key="1">
    <source>
        <dbReference type="ARBA" id="ARBA00022517"/>
    </source>
</evidence>
<evidence type="ECO:0000256" key="2">
    <source>
        <dbReference type="ARBA" id="ARBA00022552"/>
    </source>
</evidence>
<feature type="repeat" description="WD" evidence="7">
    <location>
        <begin position="339"/>
        <end position="381"/>
    </location>
</feature>
<dbReference type="GO" id="GO:0043021">
    <property type="term" value="F:ribonucleoprotein complex binding"/>
    <property type="evidence" value="ECO:0007669"/>
    <property type="project" value="UniProtKB-UniRule"/>
</dbReference>
<evidence type="ECO:0000313" key="10">
    <source>
        <dbReference type="Proteomes" id="UP001362899"/>
    </source>
</evidence>
<dbReference type="PROSITE" id="PS00678">
    <property type="entry name" value="WD_REPEATS_1"/>
    <property type="match status" value="1"/>
</dbReference>
<dbReference type="HAMAP" id="MF_03029">
    <property type="entry name" value="WDR12"/>
    <property type="match status" value="1"/>
</dbReference>
<feature type="repeat" description="WD" evidence="7">
    <location>
        <begin position="95"/>
        <end position="127"/>
    </location>
</feature>
<dbReference type="PROSITE" id="PS50294">
    <property type="entry name" value="WD_REPEATS_REGION"/>
    <property type="match status" value="5"/>
</dbReference>
<dbReference type="GO" id="GO:0000463">
    <property type="term" value="P:maturation of LSU-rRNA from tricistronic rRNA transcript (SSU-rRNA, 5.8S rRNA, LSU-rRNA)"/>
    <property type="evidence" value="ECO:0007669"/>
    <property type="project" value="UniProtKB-UniRule"/>
</dbReference>
<dbReference type="Gene3D" id="2.130.10.10">
    <property type="entry name" value="YVTN repeat-like/Quinoprotein amine dehydrogenase"/>
    <property type="match status" value="1"/>
</dbReference>
<proteinExistence type="inferred from homology"/>
<feature type="domain" description="NLE" evidence="8">
    <location>
        <begin position="6"/>
        <end position="68"/>
    </location>
</feature>
<evidence type="ECO:0000256" key="3">
    <source>
        <dbReference type="ARBA" id="ARBA00022574"/>
    </source>
</evidence>
<protein>
    <recommendedName>
        <fullName evidence="6">Ribosome biogenesis protein YTM1</fullName>
    </recommendedName>
</protein>
<keyword evidence="2 6" id="KW-0698">rRNA processing</keyword>
<keyword evidence="10" id="KW-1185">Reference proteome</keyword>
<dbReference type="GO" id="GO:0000466">
    <property type="term" value="P:maturation of 5.8S rRNA from tricistronic rRNA transcript (SSU-rRNA, 5.8S rRNA, LSU-rRNA)"/>
    <property type="evidence" value="ECO:0007669"/>
    <property type="project" value="UniProtKB-UniRule"/>
</dbReference>
<evidence type="ECO:0000256" key="6">
    <source>
        <dbReference type="HAMAP-Rule" id="MF_03029"/>
    </source>
</evidence>
<dbReference type="Pfam" id="PF00400">
    <property type="entry name" value="WD40"/>
    <property type="match status" value="5"/>
</dbReference>
<dbReference type="SUPFAM" id="SSF50978">
    <property type="entry name" value="WD40 repeat-like"/>
    <property type="match status" value="1"/>
</dbReference>
<comment type="function">
    <text evidence="6">Component of the NOP7 complex, which is required for maturation of the 25S and 5.8S ribosomal RNAs and formation of the 60S ribosome.</text>
</comment>
<evidence type="ECO:0000256" key="4">
    <source>
        <dbReference type="ARBA" id="ARBA00022737"/>
    </source>
</evidence>
<dbReference type="InterPro" id="IPR015943">
    <property type="entry name" value="WD40/YVTN_repeat-like_dom_sf"/>
</dbReference>
<keyword evidence="1 6" id="KW-0690">Ribosome biogenesis</keyword>
<keyword evidence="5 6" id="KW-0539">Nucleus</keyword>
<comment type="similarity">
    <text evidence="6">Belongs to the WD repeat WDR12/YTM1 family.</text>
</comment>
<sequence length="414" mass="45910">MSVSNVRIKLTTRDEDLKVDENPINVPVDLKRYGLSEIINQLLENSEPISFDFLIDGKLLKGSLQDFMRNENLSSESIIEIEYVQAVEPPTFMAAYEHDDWVSGVHINKSISQIATGSYDGCVRIWDSSAQVKHTFSGHQGAVLSVKWLGDNKVVSGSRDRNLHIWNTDGKELSAILKGHTGPVTSLSVLSRERIVSGSADHTLKVWTSRIKELPDYEAPELSHSTSSSVKRRKIADKHTQNAKVKGSLLTLEGHLASVTDVCAHPIEKDVVYSVSEDHTVRTWDLVTSQNVDTKTTGFSLLSIASLGPTTQLLACGSSARHIILVDPRSATHASVNQLNGHKNFVVSIAPNPQNSYQFASGSHDGTIRIWDVRSDKSMFTLERQQKDQDVYCLDWADYIAAGGRDKQLELYNI</sequence>
<dbReference type="Proteomes" id="UP001362899">
    <property type="component" value="Unassembled WGS sequence"/>
</dbReference>
<dbReference type="PRINTS" id="PR00320">
    <property type="entry name" value="GPROTEINBRPT"/>
</dbReference>
<feature type="repeat" description="WD" evidence="7">
    <location>
        <begin position="252"/>
        <end position="294"/>
    </location>
</feature>
<dbReference type="InterPro" id="IPR020472">
    <property type="entry name" value="WD40_PAC1"/>
</dbReference>
<evidence type="ECO:0000256" key="7">
    <source>
        <dbReference type="PROSITE-ProRule" id="PRU00221"/>
    </source>
</evidence>
<keyword evidence="3 7" id="KW-0853">WD repeat</keyword>
<dbReference type="InterPro" id="IPR012972">
    <property type="entry name" value="NLE"/>
</dbReference>
<dbReference type="GO" id="GO:0070545">
    <property type="term" value="C:PeBoW complex"/>
    <property type="evidence" value="ECO:0007669"/>
    <property type="project" value="TreeGrafter"/>
</dbReference>
<feature type="repeat" description="WD" evidence="7">
    <location>
        <begin position="136"/>
        <end position="176"/>
    </location>
</feature>
<comment type="subunit">
    <text evidence="6">Component of the NOP7 complex, composed of ERB1, NOP7 and YTM1. Within the NOP7 complex ERB1 appears to interact directly with NOP7 and YTM1. The NOP7 complex also associates with the 66S pre-ribosome.</text>
</comment>
<evidence type="ECO:0000259" key="8">
    <source>
        <dbReference type="Pfam" id="PF08154"/>
    </source>
</evidence>
<feature type="repeat" description="WD" evidence="7">
    <location>
        <begin position="177"/>
        <end position="207"/>
    </location>
</feature>
<gene>
    <name evidence="6" type="primary">YTM1</name>
    <name evidence="9" type="ORF">DASB73_040520</name>
</gene>
<dbReference type="InterPro" id="IPR028599">
    <property type="entry name" value="WDR12/Ytm1"/>
</dbReference>
<dbReference type="InterPro" id="IPR001680">
    <property type="entry name" value="WD40_rpt"/>
</dbReference>
<dbReference type="InterPro" id="IPR036322">
    <property type="entry name" value="WD40_repeat_dom_sf"/>
</dbReference>
<reference evidence="9 10" key="1">
    <citation type="journal article" date="2023" name="Elife">
        <title>Identification of key yeast species and microbe-microbe interactions impacting larval growth of Drosophila in the wild.</title>
        <authorList>
            <person name="Mure A."/>
            <person name="Sugiura Y."/>
            <person name="Maeda R."/>
            <person name="Honda K."/>
            <person name="Sakurai N."/>
            <person name="Takahashi Y."/>
            <person name="Watada M."/>
            <person name="Katoh T."/>
            <person name="Gotoh A."/>
            <person name="Gotoh Y."/>
            <person name="Taniguchi I."/>
            <person name="Nakamura K."/>
            <person name="Hayashi T."/>
            <person name="Katayama T."/>
            <person name="Uemura T."/>
            <person name="Hattori Y."/>
        </authorList>
    </citation>
    <scope>NUCLEOTIDE SEQUENCE [LARGE SCALE GENOMIC DNA]</scope>
    <source>
        <strain evidence="9 10">SB-73</strain>
    </source>
</reference>
<evidence type="ECO:0000256" key="5">
    <source>
        <dbReference type="ARBA" id="ARBA00023242"/>
    </source>
</evidence>
<dbReference type="Pfam" id="PF08154">
    <property type="entry name" value="NLE"/>
    <property type="match status" value="1"/>
</dbReference>
<dbReference type="GO" id="GO:0005654">
    <property type="term" value="C:nucleoplasm"/>
    <property type="evidence" value="ECO:0007669"/>
    <property type="project" value="UniProtKB-SubCell"/>
</dbReference>